<evidence type="ECO:0000256" key="2">
    <source>
        <dbReference type="ARBA" id="ARBA00022729"/>
    </source>
</evidence>
<dbReference type="Proteomes" id="UP000789375">
    <property type="component" value="Unassembled WGS sequence"/>
</dbReference>
<dbReference type="InterPro" id="IPR029033">
    <property type="entry name" value="His_PPase_superfam"/>
</dbReference>
<gene>
    <name evidence="4" type="ORF">FMOSSE_LOCUS16683</name>
</gene>
<dbReference type="PANTHER" id="PTHR20963:SF8">
    <property type="entry name" value="MULTIPLE INOSITOL POLYPHOSPHATE PHOSPHATASE 1"/>
    <property type="match status" value="1"/>
</dbReference>
<organism evidence="4 5">
    <name type="scientific">Funneliformis mosseae</name>
    <name type="common">Endomycorrhizal fungus</name>
    <name type="synonym">Glomus mosseae</name>
    <dbReference type="NCBI Taxonomy" id="27381"/>
    <lineage>
        <taxon>Eukaryota</taxon>
        <taxon>Fungi</taxon>
        <taxon>Fungi incertae sedis</taxon>
        <taxon>Mucoromycota</taxon>
        <taxon>Glomeromycotina</taxon>
        <taxon>Glomeromycetes</taxon>
        <taxon>Glomerales</taxon>
        <taxon>Glomeraceae</taxon>
        <taxon>Funneliformis</taxon>
    </lineage>
</organism>
<dbReference type="PANTHER" id="PTHR20963">
    <property type="entry name" value="MULTIPLE INOSITOL POLYPHOSPHATE PHOSPHATASE-RELATED"/>
    <property type="match status" value="1"/>
</dbReference>
<dbReference type="EMBL" id="CAJVPP010025440">
    <property type="protein sequence ID" value="CAG8751700.1"/>
    <property type="molecule type" value="Genomic_DNA"/>
</dbReference>
<dbReference type="AlphaFoldDB" id="A0A9N9IX74"/>
<evidence type="ECO:0000313" key="5">
    <source>
        <dbReference type="Proteomes" id="UP000789375"/>
    </source>
</evidence>
<evidence type="ECO:0000256" key="1">
    <source>
        <dbReference type="ARBA" id="ARBA00004370"/>
    </source>
</evidence>
<feature type="non-terminal residue" evidence="4">
    <location>
        <position position="147"/>
    </location>
</feature>
<keyword evidence="2" id="KW-0732">Signal</keyword>
<keyword evidence="5" id="KW-1185">Reference proteome</keyword>
<dbReference type="GO" id="GO:0052745">
    <property type="term" value="F:inositol phosphate phosphatase activity"/>
    <property type="evidence" value="ECO:0007669"/>
    <property type="project" value="TreeGrafter"/>
</dbReference>
<dbReference type="Gene3D" id="3.40.50.1240">
    <property type="entry name" value="Phosphoglycerate mutase-like"/>
    <property type="match status" value="1"/>
</dbReference>
<comment type="caution">
    <text evidence="4">The sequence shown here is derived from an EMBL/GenBank/DDBJ whole genome shotgun (WGS) entry which is preliminary data.</text>
</comment>
<dbReference type="SUPFAM" id="SSF53254">
    <property type="entry name" value="Phosphoglycerate mutase-like"/>
    <property type="match status" value="1"/>
</dbReference>
<proteinExistence type="predicted"/>
<dbReference type="GO" id="GO:0016020">
    <property type="term" value="C:membrane"/>
    <property type="evidence" value="ECO:0007669"/>
    <property type="project" value="UniProtKB-SubCell"/>
</dbReference>
<sequence>LFNGKGPLDTCKSQPIYYWNLPREQDDILSMFLSCPRWNETVVASNKLLEQRYAYGNKTVTPIAKRLSETYHIRPPLDPHLVPQIFQNCQFWLTAFNRTDAWCSLLSPKELLLLRHYFDIIYYHQLSYGHPLNTRLGCRYFTQLVNG</sequence>
<evidence type="ECO:0000313" key="4">
    <source>
        <dbReference type="EMBL" id="CAG8751700.1"/>
    </source>
</evidence>
<protein>
    <submittedName>
        <fullName evidence="4">6875_t:CDS:1</fullName>
    </submittedName>
</protein>
<accession>A0A9N9IX74</accession>
<name>A0A9N9IX74_FUNMO</name>
<keyword evidence="3" id="KW-0472">Membrane</keyword>
<reference evidence="4" key="1">
    <citation type="submission" date="2021-06" db="EMBL/GenBank/DDBJ databases">
        <authorList>
            <person name="Kallberg Y."/>
            <person name="Tangrot J."/>
            <person name="Rosling A."/>
        </authorList>
    </citation>
    <scope>NUCLEOTIDE SEQUENCE</scope>
    <source>
        <strain evidence="4">87-6 pot B 2015</strain>
    </source>
</reference>
<evidence type="ECO:0000256" key="3">
    <source>
        <dbReference type="ARBA" id="ARBA00023136"/>
    </source>
</evidence>
<dbReference type="GO" id="GO:0003993">
    <property type="term" value="F:acid phosphatase activity"/>
    <property type="evidence" value="ECO:0007669"/>
    <property type="project" value="TreeGrafter"/>
</dbReference>
<comment type="subcellular location">
    <subcellularLocation>
        <location evidence="1">Membrane</location>
    </subcellularLocation>
</comment>
<feature type="non-terminal residue" evidence="4">
    <location>
        <position position="1"/>
    </location>
</feature>